<keyword evidence="2" id="KW-0677">Repeat</keyword>
<accession>A0ABR0NT85</accession>
<dbReference type="PROSITE" id="PS50294">
    <property type="entry name" value="WD_REPEATS_REGION"/>
    <property type="match status" value="1"/>
</dbReference>
<dbReference type="PROSITE" id="PS00678">
    <property type="entry name" value="WD_REPEATS_1"/>
    <property type="match status" value="1"/>
</dbReference>
<evidence type="ECO:0000256" key="1">
    <source>
        <dbReference type="ARBA" id="ARBA00022574"/>
    </source>
</evidence>
<protein>
    <submittedName>
        <fullName evidence="5">Uncharacterized protein</fullName>
    </submittedName>
</protein>
<dbReference type="SUPFAM" id="SSF50978">
    <property type="entry name" value="WD40 repeat-like"/>
    <property type="match status" value="1"/>
</dbReference>
<dbReference type="Pfam" id="PF00400">
    <property type="entry name" value="WD40"/>
    <property type="match status" value="3"/>
</dbReference>
<dbReference type="InterPro" id="IPR044616">
    <property type="entry name" value="RUP1/2"/>
</dbReference>
<dbReference type="Proteomes" id="UP001358586">
    <property type="component" value="Chromosome 9"/>
</dbReference>
<dbReference type="InterPro" id="IPR019775">
    <property type="entry name" value="WD40_repeat_CS"/>
</dbReference>
<feature type="repeat" description="WD" evidence="3">
    <location>
        <begin position="255"/>
        <end position="295"/>
    </location>
</feature>
<keyword evidence="4" id="KW-0472">Membrane</keyword>
<dbReference type="CDD" id="cd21372">
    <property type="entry name" value="cwf21_CWC21-like"/>
    <property type="match status" value="1"/>
</dbReference>
<proteinExistence type="predicted"/>
<keyword evidence="4" id="KW-1133">Transmembrane helix</keyword>
<name>A0ABR0NT85_GOSAR</name>
<dbReference type="InterPro" id="IPR036322">
    <property type="entry name" value="WD40_repeat_dom_sf"/>
</dbReference>
<dbReference type="PANTHER" id="PTHR45389">
    <property type="entry name" value="WD REPEAT-CONTAINING PROTEIN RUP1"/>
    <property type="match status" value="1"/>
</dbReference>
<reference evidence="5 6" key="1">
    <citation type="submission" date="2023-03" db="EMBL/GenBank/DDBJ databases">
        <title>WGS of Gossypium arboreum.</title>
        <authorList>
            <person name="Yu D."/>
        </authorList>
    </citation>
    <scope>NUCLEOTIDE SEQUENCE [LARGE SCALE GENOMIC DNA]</scope>
    <source>
        <tissue evidence="5">Leaf</tissue>
    </source>
</reference>
<keyword evidence="1 3" id="KW-0853">WD repeat</keyword>
<dbReference type="Pfam" id="PF11460">
    <property type="entry name" value="DUF3007"/>
    <property type="match status" value="1"/>
</dbReference>
<dbReference type="SMART" id="SM00320">
    <property type="entry name" value="WD40"/>
    <property type="match status" value="6"/>
</dbReference>
<evidence type="ECO:0000256" key="2">
    <source>
        <dbReference type="ARBA" id="ARBA00022737"/>
    </source>
</evidence>
<dbReference type="InterPro" id="IPR015943">
    <property type="entry name" value="WD40/YVTN_repeat-like_dom_sf"/>
</dbReference>
<evidence type="ECO:0000313" key="5">
    <source>
        <dbReference type="EMBL" id="KAK5804465.1"/>
    </source>
</evidence>
<dbReference type="InterPro" id="IPR001680">
    <property type="entry name" value="WD40_rpt"/>
</dbReference>
<evidence type="ECO:0000256" key="3">
    <source>
        <dbReference type="PROSITE-ProRule" id="PRU00221"/>
    </source>
</evidence>
<dbReference type="EMBL" id="JARKNE010000009">
    <property type="protein sequence ID" value="KAK5804465.1"/>
    <property type="molecule type" value="Genomic_DNA"/>
</dbReference>
<evidence type="ECO:0000313" key="6">
    <source>
        <dbReference type="Proteomes" id="UP001358586"/>
    </source>
</evidence>
<keyword evidence="4" id="KW-0812">Transmembrane</keyword>
<feature type="transmembrane region" description="Helical" evidence="4">
    <location>
        <begin position="467"/>
        <end position="487"/>
    </location>
</feature>
<dbReference type="PANTHER" id="PTHR45389:SF1">
    <property type="entry name" value="WD REPEAT-CONTAINING PROTEIN RUP1"/>
    <property type="match status" value="1"/>
</dbReference>
<organism evidence="5 6">
    <name type="scientific">Gossypium arboreum</name>
    <name type="common">Tree cotton</name>
    <name type="synonym">Gossypium nanking</name>
    <dbReference type="NCBI Taxonomy" id="29729"/>
    <lineage>
        <taxon>Eukaryota</taxon>
        <taxon>Viridiplantae</taxon>
        <taxon>Streptophyta</taxon>
        <taxon>Embryophyta</taxon>
        <taxon>Tracheophyta</taxon>
        <taxon>Spermatophyta</taxon>
        <taxon>Magnoliopsida</taxon>
        <taxon>eudicotyledons</taxon>
        <taxon>Gunneridae</taxon>
        <taxon>Pentapetalae</taxon>
        <taxon>rosids</taxon>
        <taxon>malvids</taxon>
        <taxon>Malvales</taxon>
        <taxon>Malvaceae</taxon>
        <taxon>Malvoideae</taxon>
        <taxon>Gossypium</taxon>
    </lineage>
</organism>
<evidence type="ECO:0000256" key="4">
    <source>
        <dbReference type="SAM" id="Phobius"/>
    </source>
</evidence>
<gene>
    <name evidence="5" type="ORF">PVK06_032114</name>
</gene>
<dbReference type="PROSITE" id="PS50082">
    <property type="entry name" value="WD_REPEATS_2"/>
    <property type="match status" value="1"/>
</dbReference>
<feature type="transmembrane region" description="Helical" evidence="4">
    <location>
        <begin position="437"/>
        <end position="455"/>
    </location>
</feature>
<comment type="caution">
    <text evidence="5">The sequence shown here is derived from an EMBL/GenBank/DDBJ whole genome shotgun (WGS) entry which is preliminary data.</text>
</comment>
<keyword evidence="6" id="KW-1185">Reference proteome</keyword>
<sequence>MPSKHVSNKHGVHLESVPWIERTACSVNTYPVDLEFAENVSIRGHETKLSAEEKQPAARCEWDFSLATVVSSTANATVSDTLGVIEFDPSNTILATGGIARKIRIYTLNSLLRPQEETVHSQAKLSSLRWKPGTGGRILGSGDYDGVVMEYDIETKLPIFERDEHGGRRVWSVDYSHSDPFLGASGSDDGTMQMWDPRCGEGGGSVAKVQPTKSRSSVCCVEFNPFGDALIATGCADKKAYVYDVRKMVEPVHIFDGHTKTITYVRFLNAQTLVSAGTDGCLKLWNIVDSRLLRTYKGHVNSRSFVGLSVWRHGGLLGCGSENNQVFVYDTRKTKRITVEMPSLLHVHPNKPIPFLGISAFPLLLPSTKSTTASFIRDTADPQILHRKEASLFLQNELNNTRSKKLVSFAPRCSGSTNSSDSKDQTKTPFGYSRKDVLLIGLGVTVAGVGLKSGLEFVGVDPLQAGNVVQLVMVLGLTVGWISTYIFRVSNKEMTYAQQLRDYEVKVMEKRLEGLTEAELEALLEQVEEEKQRQASGEQVN</sequence>
<dbReference type="InterPro" id="IPR021562">
    <property type="entry name" value="DUF3007"/>
</dbReference>
<dbReference type="Gene3D" id="2.130.10.10">
    <property type="entry name" value="YVTN repeat-like/Quinoprotein amine dehydrogenase"/>
    <property type="match status" value="1"/>
</dbReference>